<reference evidence="3" key="2">
    <citation type="submission" date="2013-12" db="EMBL/GenBank/DDBJ databases">
        <title>Evolution of pathogenesis and genome organization in the Tremellales.</title>
        <authorList>
            <person name="Cuomo C."/>
            <person name="Litvintseva A."/>
            <person name="Heitman J."/>
            <person name="Chen Y."/>
            <person name="Sun S."/>
            <person name="Springer D."/>
            <person name="Dromer F."/>
            <person name="Young S."/>
            <person name="Zeng Q."/>
            <person name="Chapman S."/>
            <person name="Gujja S."/>
            <person name="Saif S."/>
            <person name="Birren B."/>
        </authorList>
    </citation>
    <scope>NUCLEOTIDE SEQUENCE [LARGE SCALE GENOMIC DNA]</scope>
    <source>
        <strain evidence="3">BCC8398</strain>
    </source>
</reference>
<dbReference type="Proteomes" id="UP000092666">
    <property type="component" value="Unassembled WGS sequence"/>
</dbReference>
<sequence>MAAFHLPPNYRTGWSTPSAPGSSVSSGPGFATRLSNAASSAIDGVRTGLSSPLRSLADKIAPKHPSDAYSSLGSGWSTPASSLFSTPISSSSTGTTPSTPGTTYGPGYTSTATAPITTPSSAVPTVSAIPSTATTNPSATVASRPQVGPPPTDEEDGFQRHVRSFVSTEGTSVMDLDLRGLGTHLDGGRIINFEVSGAGGKPHRMSVSSTGGKIHIAADGAIDDSAMASSVAGTTTPAVNPDGTANTTPAVNPDGAITTAPVETTNPAVTTDPSGLQGAPTIEEYARVAPPLFHNPQPSAPGLSLDEEYREYLAPGVAWSNWSIDRTDDLSALGEPKRLLDDKTAWIQKRYKDADTGDTLLTRDEARELATAISVPESEDPNGRAILSVGLNKIVCDQILPGRASRISIAPDEMPTTTSGQRTASTMTYFGDELSEFIERSVGPPRGMCGYDASQVAAAKALIDDIASLGDQMSERHGLDPDETNHFSVPIGSLLGHFMSRKEARNLSDEEIMFADSKLASAVAAFRGLSSEAKAELFRRGSQQSSRSASWASASASGMTTETQPSSVSSGGQVGPRWI</sequence>
<feature type="compositionally biased region" description="Low complexity" evidence="1">
    <location>
        <begin position="84"/>
        <end position="128"/>
    </location>
</feature>
<keyword evidence="3" id="KW-1185">Reference proteome</keyword>
<dbReference type="EMBL" id="KV700155">
    <property type="protein sequence ID" value="OCF30334.1"/>
    <property type="molecule type" value="Genomic_DNA"/>
</dbReference>
<feature type="compositionally biased region" description="Polar residues" evidence="1">
    <location>
        <begin position="235"/>
        <end position="250"/>
    </location>
</feature>
<feature type="region of interest" description="Disordered" evidence="1">
    <location>
        <begin position="1"/>
        <end position="32"/>
    </location>
</feature>
<gene>
    <name evidence="2" type="ORF">I316_08023</name>
</gene>
<organism evidence="2 3">
    <name type="scientific">Kwoniella heveanensis BCC8398</name>
    <dbReference type="NCBI Taxonomy" id="1296120"/>
    <lineage>
        <taxon>Eukaryota</taxon>
        <taxon>Fungi</taxon>
        <taxon>Dikarya</taxon>
        <taxon>Basidiomycota</taxon>
        <taxon>Agaricomycotina</taxon>
        <taxon>Tremellomycetes</taxon>
        <taxon>Tremellales</taxon>
        <taxon>Cryptococcaceae</taxon>
        <taxon>Kwoniella</taxon>
    </lineage>
</organism>
<feature type="compositionally biased region" description="Low complexity" evidence="1">
    <location>
        <begin position="15"/>
        <end position="29"/>
    </location>
</feature>
<proteinExistence type="predicted"/>
<feature type="region of interest" description="Disordered" evidence="1">
    <location>
        <begin position="538"/>
        <end position="579"/>
    </location>
</feature>
<evidence type="ECO:0000313" key="3">
    <source>
        <dbReference type="Proteomes" id="UP000092666"/>
    </source>
</evidence>
<feature type="compositionally biased region" description="Low complexity" evidence="1">
    <location>
        <begin position="540"/>
        <end position="571"/>
    </location>
</feature>
<feature type="region of interest" description="Disordered" evidence="1">
    <location>
        <begin position="235"/>
        <end position="278"/>
    </location>
</feature>
<evidence type="ECO:0000313" key="2">
    <source>
        <dbReference type="EMBL" id="OCF30334.1"/>
    </source>
</evidence>
<dbReference type="OrthoDB" id="2564626at2759"/>
<dbReference type="AlphaFoldDB" id="A0A1B9GGX5"/>
<name>A0A1B9GGX5_9TREE</name>
<feature type="compositionally biased region" description="Polar residues" evidence="1">
    <location>
        <begin position="261"/>
        <end position="274"/>
    </location>
</feature>
<accession>A0A1B9GGX5</accession>
<evidence type="ECO:0000256" key="1">
    <source>
        <dbReference type="SAM" id="MobiDB-lite"/>
    </source>
</evidence>
<feature type="region of interest" description="Disordered" evidence="1">
    <location>
        <begin position="84"/>
        <end position="157"/>
    </location>
</feature>
<feature type="compositionally biased region" description="Polar residues" evidence="1">
    <location>
        <begin position="129"/>
        <end position="143"/>
    </location>
</feature>
<reference evidence="2 3" key="1">
    <citation type="submission" date="2013-07" db="EMBL/GenBank/DDBJ databases">
        <title>The Genome Sequence of Cryptococcus heveanensis BCC8398.</title>
        <authorList>
            <consortium name="The Broad Institute Genome Sequencing Platform"/>
            <person name="Cuomo C."/>
            <person name="Litvintseva A."/>
            <person name="Chen Y."/>
            <person name="Heitman J."/>
            <person name="Sun S."/>
            <person name="Springer D."/>
            <person name="Dromer F."/>
            <person name="Young S.K."/>
            <person name="Zeng Q."/>
            <person name="Gargeya S."/>
            <person name="Fitzgerald M."/>
            <person name="Abouelleil A."/>
            <person name="Alvarado L."/>
            <person name="Berlin A.M."/>
            <person name="Chapman S.B."/>
            <person name="Dewar J."/>
            <person name="Goldberg J."/>
            <person name="Griggs A."/>
            <person name="Gujja S."/>
            <person name="Hansen M."/>
            <person name="Howarth C."/>
            <person name="Imamovic A."/>
            <person name="Larimer J."/>
            <person name="McCowan C."/>
            <person name="Murphy C."/>
            <person name="Pearson M."/>
            <person name="Priest M."/>
            <person name="Roberts A."/>
            <person name="Saif S."/>
            <person name="Shea T."/>
            <person name="Sykes S."/>
            <person name="Wortman J."/>
            <person name="Nusbaum C."/>
            <person name="Birren B."/>
        </authorList>
    </citation>
    <scope>NUCLEOTIDE SEQUENCE [LARGE SCALE GENOMIC DNA]</scope>
    <source>
        <strain evidence="2 3">BCC8398</strain>
    </source>
</reference>
<protein>
    <submittedName>
        <fullName evidence="2">Uncharacterized protein</fullName>
    </submittedName>
</protein>